<proteinExistence type="predicted"/>
<sequence>MHGPHLQADPSVQMLMYVFAVCGLSSLSLLLICSLCCYFCHRREAQKEEGVTTADSTNVCDVFYRKKGKSPLSAPTITSQADLFSRGAGPPSYTLDSLREREITQSFSPAFLSFTQRLHSHFAATTEEPKSISPIEAGTLKRYDSLVPQENAYLHTRP</sequence>
<reference evidence="2 3" key="1">
    <citation type="journal article" date="2017" name="Gigascience">
        <title>Draft genome of the honey bee ectoparasitic mite, Tropilaelaps mercedesae, is shaped by the parasitic life history.</title>
        <authorList>
            <person name="Dong X."/>
            <person name="Armstrong S.D."/>
            <person name="Xia D."/>
            <person name="Makepeace B.L."/>
            <person name="Darby A.C."/>
            <person name="Kadowaki T."/>
        </authorList>
    </citation>
    <scope>NUCLEOTIDE SEQUENCE [LARGE SCALE GENOMIC DNA]</scope>
    <source>
        <strain evidence="2">Wuxi-XJTLU</strain>
    </source>
</reference>
<evidence type="ECO:0000313" key="2">
    <source>
        <dbReference type="EMBL" id="OQR66462.1"/>
    </source>
</evidence>
<dbReference type="EMBL" id="MNPL01032406">
    <property type="protein sequence ID" value="OQR66462.1"/>
    <property type="molecule type" value="Genomic_DNA"/>
</dbReference>
<keyword evidence="3" id="KW-1185">Reference proteome</keyword>
<gene>
    <name evidence="2" type="ORF">BIW11_14142</name>
</gene>
<organism evidence="2 3">
    <name type="scientific">Tropilaelaps mercedesae</name>
    <dbReference type="NCBI Taxonomy" id="418985"/>
    <lineage>
        <taxon>Eukaryota</taxon>
        <taxon>Metazoa</taxon>
        <taxon>Ecdysozoa</taxon>
        <taxon>Arthropoda</taxon>
        <taxon>Chelicerata</taxon>
        <taxon>Arachnida</taxon>
        <taxon>Acari</taxon>
        <taxon>Parasitiformes</taxon>
        <taxon>Mesostigmata</taxon>
        <taxon>Gamasina</taxon>
        <taxon>Dermanyssoidea</taxon>
        <taxon>Laelapidae</taxon>
        <taxon>Tropilaelaps</taxon>
    </lineage>
</organism>
<protein>
    <submittedName>
        <fullName evidence="2">Uncharacterized protein</fullName>
    </submittedName>
</protein>
<keyword evidence="1" id="KW-0472">Membrane</keyword>
<name>A0A1V9WZA8_9ACAR</name>
<comment type="caution">
    <text evidence="2">The sequence shown here is derived from an EMBL/GenBank/DDBJ whole genome shotgun (WGS) entry which is preliminary data.</text>
</comment>
<evidence type="ECO:0000256" key="1">
    <source>
        <dbReference type="SAM" id="Phobius"/>
    </source>
</evidence>
<dbReference type="InParanoid" id="A0A1V9WZA8"/>
<accession>A0A1V9WZA8</accession>
<feature type="transmembrane region" description="Helical" evidence="1">
    <location>
        <begin position="14"/>
        <end position="40"/>
    </location>
</feature>
<keyword evidence="1" id="KW-1133">Transmembrane helix</keyword>
<keyword evidence="1" id="KW-0812">Transmembrane</keyword>
<dbReference type="AlphaFoldDB" id="A0A1V9WZA8"/>
<dbReference type="Proteomes" id="UP000192247">
    <property type="component" value="Unassembled WGS sequence"/>
</dbReference>
<evidence type="ECO:0000313" key="3">
    <source>
        <dbReference type="Proteomes" id="UP000192247"/>
    </source>
</evidence>